<comment type="similarity">
    <text evidence="1 7 8">Belongs to the ferrochelatase family.</text>
</comment>
<evidence type="ECO:0000256" key="1">
    <source>
        <dbReference type="ARBA" id="ARBA00007718"/>
    </source>
</evidence>
<dbReference type="NCBIfam" id="TIGR00109">
    <property type="entry name" value="hemH"/>
    <property type="match status" value="1"/>
</dbReference>
<gene>
    <name evidence="7 9" type="primary">hemH</name>
    <name evidence="9" type="ORF">ACFOPX_06085</name>
</gene>
<comment type="subcellular location">
    <subcellularLocation>
        <location evidence="7 8">Cytoplasm</location>
    </subcellularLocation>
</comment>
<dbReference type="EC" id="4.98.1.1" evidence="7 8"/>
<comment type="caution">
    <text evidence="9">The sequence shown here is derived from an EMBL/GenBank/DDBJ whole genome shotgun (WGS) entry which is preliminary data.</text>
</comment>
<keyword evidence="3 7" id="KW-0350">Heme biosynthesis</keyword>
<keyword evidence="7 8" id="KW-0963">Cytoplasm</keyword>
<accession>A0ABV7ZIS0</accession>
<keyword evidence="4 7" id="KW-0456">Lyase</keyword>
<feature type="binding site" evidence="7">
    <location>
        <position position="196"/>
    </location>
    <ligand>
        <name>Fe(2+)</name>
        <dbReference type="ChEBI" id="CHEBI:29033"/>
    </ligand>
</feature>
<dbReference type="Pfam" id="PF00762">
    <property type="entry name" value="Ferrochelatase"/>
    <property type="match status" value="1"/>
</dbReference>
<dbReference type="PROSITE" id="PS00534">
    <property type="entry name" value="FERROCHELATASE"/>
    <property type="match status" value="1"/>
</dbReference>
<dbReference type="CDD" id="cd03411">
    <property type="entry name" value="Ferrochelatase_N"/>
    <property type="match status" value="1"/>
</dbReference>
<keyword evidence="10" id="KW-1185">Reference proteome</keyword>
<protein>
    <recommendedName>
        <fullName evidence="7 8">Ferrochelatase</fullName>
        <ecNumber evidence="7 8">4.98.1.1</ecNumber>
    </recommendedName>
    <alternativeName>
        <fullName evidence="7">Heme synthase</fullName>
    </alternativeName>
    <alternativeName>
        <fullName evidence="7">Protoheme ferro-lyase</fullName>
    </alternativeName>
</protein>
<dbReference type="SUPFAM" id="SSF53800">
    <property type="entry name" value="Chelatase"/>
    <property type="match status" value="1"/>
</dbReference>
<comment type="catalytic activity">
    <reaction evidence="6">
        <text>Fe-coproporphyrin III + 2 H(+) = coproporphyrin III + Fe(2+)</text>
        <dbReference type="Rhea" id="RHEA:49572"/>
        <dbReference type="ChEBI" id="CHEBI:15378"/>
        <dbReference type="ChEBI" id="CHEBI:29033"/>
        <dbReference type="ChEBI" id="CHEBI:68438"/>
        <dbReference type="ChEBI" id="CHEBI:131725"/>
        <dbReference type="EC" id="4.99.1.9"/>
    </reaction>
    <physiologicalReaction direction="right-to-left" evidence="6">
        <dbReference type="Rhea" id="RHEA:49574"/>
    </physiologicalReaction>
</comment>
<sequence>MDTLTSPHLQEAVVLLNMGGPNHLHEVELFLQNMFNDPYILCIKNTRLRQLIAKFITKSRAHKSRAIYERIGGKSPIAALSAQLTQKLNTLDSSRYYTYAMRYAPPHAFNVLEQLQEQGFMRLTLFPMYPQYSTTTTLSSIQDALRALKVLDYTPLLSSIERFYTHPLYNQAIVQSIAHTLKGRAPEEFVLIFSVHGLPERMILEGDPYQAECIHHVSLLKRALLHASLRFKRIELAYQSKVGPLKWLEPSTEEMIERHRKHKILIYPLAFSIDNSETIYELQIQYRLNAERLAVREYLVCPCLNDQIDFAKAIIDLLAHAPRTILS</sequence>
<dbReference type="InterPro" id="IPR019772">
    <property type="entry name" value="Ferrochelatase_AS"/>
</dbReference>
<dbReference type="InterPro" id="IPR033659">
    <property type="entry name" value="Ferrochelatase_N"/>
</dbReference>
<evidence type="ECO:0000256" key="5">
    <source>
        <dbReference type="ARBA" id="ARBA00023244"/>
    </source>
</evidence>
<keyword evidence="2 7" id="KW-0408">Iron</keyword>
<dbReference type="PANTHER" id="PTHR11108:SF1">
    <property type="entry name" value="FERROCHELATASE, MITOCHONDRIAL"/>
    <property type="match status" value="1"/>
</dbReference>
<proteinExistence type="inferred from homology"/>
<dbReference type="EMBL" id="JBHRZO010000037">
    <property type="protein sequence ID" value="MFC3848090.1"/>
    <property type="molecule type" value="Genomic_DNA"/>
</dbReference>
<organism evidence="9 10">
    <name type="scientific">Helicobacter baculiformis</name>
    <dbReference type="NCBI Taxonomy" id="427351"/>
    <lineage>
        <taxon>Bacteria</taxon>
        <taxon>Pseudomonadati</taxon>
        <taxon>Campylobacterota</taxon>
        <taxon>Epsilonproteobacteria</taxon>
        <taxon>Campylobacterales</taxon>
        <taxon>Helicobacteraceae</taxon>
        <taxon>Helicobacter</taxon>
    </lineage>
</organism>
<dbReference type="HAMAP" id="MF_00323">
    <property type="entry name" value="Ferrochelatase"/>
    <property type="match status" value="1"/>
</dbReference>
<dbReference type="InterPro" id="IPR033644">
    <property type="entry name" value="Ferrochelatase_C"/>
</dbReference>
<comment type="catalytic activity">
    <reaction evidence="7 8">
        <text>heme b + 2 H(+) = protoporphyrin IX + Fe(2+)</text>
        <dbReference type="Rhea" id="RHEA:22584"/>
        <dbReference type="ChEBI" id="CHEBI:15378"/>
        <dbReference type="ChEBI" id="CHEBI:29033"/>
        <dbReference type="ChEBI" id="CHEBI:57306"/>
        <dbReference type="ChEBI" id="CHEBI:60344"/>
        <dbReference type="EC" id="4.98.1.1"/>
    </reaction>
</comment>
<keyword evidence="5 7" id="KW-0627">Porphyrin biosynthesis</keyword>
<comment type="pathway">
    <text evidence="7 8">Porphyrin-containing compound metabolism; protoheme biosynthesis; protoheme from protoporphyrin-IX: step 1/1.</text>
</comment>
<evidence type="ECO:0000256" key="4">
    <source>
        <dbReference type="ARBA" id="ARBA00023239"/>
    </source>
</evidence>
<evidence type="ECO:0000256" key="8">
    <source>
        <dbReference type="RuleBase" id="RU000607"/>
    </source>
</evidence>
<dbReference type="RefSeq" id="WP_104752359.1">
    <property type="nucleotide sequence ID" value="NZ_FZMF01000022.1"/>
</dbReference>
<feature type="binding site" evidence="7">
    <location>
        <position position="277"/>
    </location>
    <ligand>
        <name>Fe(2+)</name>
        <dbReference type="ChEBI" id="CHEBI:29033"/>
    </ligand>
</feature>
<evidence type="ECO:0000256" key="6">
    <source>
        <dbReference type="ARBA" id="ARBA00024536"/>
    </source>
</evidence>
<dbReference type="Proteomes" id="UP001595783">
    <property type="component" value="Unassembled WGS sequence"/>
</dbReference>
<reference evidence="10" key="1">
    <citation type="journal article" date="2019" name="Int. J. Syst. Evol. Microbiol.">
        <title>The Global Catalogue of Microorganisms (GCM) 10K type strain sequencing project: providing services to taxonomists for standard genome sequencing and annotation.</title>
        <authorList>
            <consortium name="The Broad Institute Genomics Platform"/>
            <consortium name="The Broad Institute Genome Sequencing Center for Infectious Disease"/>
            <person name="Wu L."/>
            <person name="Ma J."/>
        </authorList>
    </citation>
    <scope>NUCLEOTIDE SEQUENCE [LARGE SCALE GENOMIC DNA]</scope>
    <source>
        <strain evidence="10">CCUG 53816</strain>
    </source>
</reference>
<name>A0ABV7ZIS0_9HELI</name>
<comment type="function">
    <text evidence="7 8">Catalyzes the ferrous insertion into protoporphyrin IX.</text>
</comment>
<evidence type="ECO:0000313" key="10">
    <source>
        <dbReference type="Proteomes" id="UP001595783"/>
    </source>
</evidence>
<dbReference type="Gene3D" id="3.40.50.1400">
    <property type="match status" value="2"/>
</dbReference>
<dbReference type="PANTHER" id="PTHR11108">
    <property type="entry name" value="FERROCHELATASE"/>
    <property type="match status" value="1"/>
</dbReference>
<evidence type="ECO:0000256" key="2">
    <source>
        <dbReference type="ARBA" id="ARBA00023004"/>
    </source>
</evidence>
<evidence type="ECO:0000256" key="7">
    <source>
        <dbReference type="HAMAP-Rule" id="MF_00323"/>
    </source>
</evidence>
<evidence type="ECO:0000313" key="9">
    <source>
        <dbReference type="EMBL" id="MFC3848090.1"/>
    </source>
</evidence>
<dbReference type="CDD" id="cd00419">
    <property type="entry name" value="Ferrochelatase_C"/>
    <property type="match status" value="1"/>
</dbReference>
<evidence type="ECO:0000256" key="3">
    <source>
        <dbReference type="ARBA" id="ARBA00023133"/>
    </source>
</evidence>
<keyword evidence="7" id="KW-0479">Metal-binding</keyword>
<dbReference type="InterPro" id="IPR001015">
    <property type="entry name" value="Ferrochelatase"/>
</dbReference>